<keyword evidence="2" id="KW-1185">Reference proteome</keyword>
<comment type="caution">
    <text evidence="1">The sequence shown here is derived from an EMBL/GenBank/DDBJ whole genome shotgun (WGS) entry which is preliminary data.</text>
</comment>
<proteinExistence type="predicted"/>
<evidence type="ECO:0008006" key="3">
    <source>
        <dbReference type="Google" id="ProtNLM"/>
    </source>
</evidence>
<evidence type="ECO:0000313" key="2">
    <source>
        <dbReference type="Proteomes" id="UP001299596"/>
    </source>
</evidence>
<organism evidence="1 2">
    <name type="scientific">[Mycobacterium] crassicus</name>
    <dbReference type="NCBI Taxonomy" id="2872309"/>
    <lineage>
        <taxon>Bacteria</taxon>
        <taxon>Bacillati</taxon>
        <taxon>Actinomycetota</taxon>
        <taxon>Actinomycetes</taxon>
        <taxon>Mycobacteriales</taxon>
        <taxon>Mycobacteriaceae</taxon>
        <taxon>Mycolicibacter</taxon>
    </lineage>
</organism>
<dbReference type="Proteomes" id="UP001299596">
    <property type="component" value="Unassembled WGS sequence"/>
</dbReference>
<sequence>MPRTPSKTTTQRGLGWQHQQDAARLLRQHVDGTLCWWCGLPMFKAPRLVNNWDSKQLGADHSKARAFGGTRADRLLHGNCNSQRGDGMRDHERPAILGVHPSQWTATLALTDHPADADTTNYAMDW</sequence>
<accession>A0ABU5XH53</accession>
<gene>
    <name evidence="1" type="ORF">K6T79_09595</name>
</gene>
<dbReference type="EMBL" id="JAYJJR010000005">
    <property type="protein sequence ID" value="MEB3021299.1"/>
    <property type="molecule type" value="Genomic_DNA"/>
</dbReference>
<name>A0ABU5XH53_9MYCO</name>
<dbReference type="RefSeq" id="WP_225406318.1">
    <property type="nucleotide sequence ID" value="NZ_JAYJJR010000005.1"/>
</dbReference>
<protein>
    <recommendedName>
        <fullName evidence="3">HNH endonuclease</fullName>
    </recommendedName>
</protein>
<evidence type="ECO:0000313" key="1">
    <source>
        <dbReference type="EMBL" id="MEB3021299.1"/>
    </source>
</evidence>
<reference evidence="1 2" key="1">
    <citation type="submission" date="2023-12" db="EMBL/GenBank/DDBJ databases">
        <title>Description of new species of Mycobacterium terrae complex isolated from sewage at the Sao Paulo Zoological Park Foundation in Brazil.</title>
        <authorList>
            <person name="Romagnoli C.L."/>
            <person name="Conceicao E.C."/>
            <person name="Machado E."/>
            <person name="Barreto L.B.P.F."/>
            <person name="Sharma A."/>
            <person name="Silva N.M."/>
            <person name="Marques L.E."/>
            <person name="Juliana M.A."/>
            <person name="Lourenco M.C.S."/>
            <person name="Digiampietri L.A."/>
            <person name="Suffys P.N."/>
            <person name="Viana-Niero C."/>
        </authorList>
    </citation>
    <scope>NUCLEOTIDE SEQUENCE [LARGE SCALE GENOMIC DNA]</scope>
    <source>
        <strain evidence="1 2">MYC098</strain>
    </source>
</reference>